<dbReference type="PANTHER" id="PTHR33164">
    <property type="entry name" value="TRANSCRIPTIONAL REGULATOR, MARR FAMILY"/>
    <property type="match status" value="1"/>
</dbReference>
<dbReference type="SUPFAM" id="SSF46785">
    <property type="entry name" value="Winged helix' DNA-binding domain"/>
    <property type="match status" value="1"/>
</dbReference>
<dbReference type="InterPro" id="IPR000835">
    <property type="entry name" value="HTH_MarR-typ"/>
</dbReference>
<reference evidence="2 3" key="1">
    <citation type="submission" date="2024-09" db="EMBL/GenBank/DDBJ databases">
        <authorList>
            <person name="Sun Q."/>
            <person name="Mori K."/>
        </authorList>
    </citation>
    <scope>NUCLEOTIDE SEQUENCE [LARGE SCALE GENOMIC DNA]</scope>
    <source>
        <strain evidence="2 3">JCM 12763</strain>
    </source>
</reference>
<dbReference type="Gene3D" id="1.10.10.10">
    <property type="entry name" value="Winged helix-like DNA-binding domain superfamily/Winged helix DNA-binding domain"/>
    <property type="match status" value="1"/>
</dbReference>
<evidence type="ECO:0000313" key="3">
    <source>
        <dbReference type="Proteomes" id="UP001589613"/>
    </source>
</evidence>
<dbReference type="RefSeq" id="WP_141337291.1">
    <property type="nucleotide sequence ID" value="NZ_JBHMAX010000006.1"/>
</dbReference>
<dbReference type="PROSITE" id="PS50995">
    <property type="entry name" value="HTH_MARR_2"/>
    <property type="match status" value="1"/>
</dbReference>
<evidence type="ECO:0000259" key="1">
    <source>
        <dbReference type="PROSITE" id="PS50995"/>
    </source>
</evidence>
<gene>
    <name evidence="2" type="ORF">ACFFN0_02820</name>
</gene>
<name>A0ABV5UZJ2_9MICO</name>
<organism evidence="2 3">
    <name type="scientific">Ornithinimicrobium kibberense</name>
    <dbReference type="NCBI Taxonomy" id="282060"/>
    <lineage>
        <taxon>Bacteria</taxon>
        <taxon>Bacillati</taxon>
        <taxon>Actinomycetota</taxon>
        <taxon>Actinomycetes</taxon>
        <taxon>Micrococcales</taxon>
        <taxon>Ornithinimicrobiaceae</taxon>
        <taxon>Ornithinimicrobium</taxon>
    </lineage>
</organism>
<proteinExistence type="predicted"/>
<dbReference type="Proteomes" id="UP001589613">
    <property type="component" value="Unassembled WGS sequence"/>
</dbReference>
<dbReference type="EMBL" id="JBHMAX010000006">
    <property type="protein sequence ID" value="MFB9730973.1"/>
    <property type="molecule type" value="Genomic_DNA"/>
</dbReference>
<feature type="domain" description="HTH marR-type" evidence="1">
    <location>
        <begin position="13"/>
        <end position="149"/>
    </location>
</feature>
<sequence>MTKAETPWLDDREQQLWRRWLRVQTELPAALGRALSRDSGLSMQDFETLVWLSEAPGERLRISVLAEQMHWERSRLSHHLRRMSNRGLVAKEDCTEDGRGSFVRLTPAGRAALEAAAPGHVRTVRSIFLDAMDDGDLDTLDALLVKVLARAEEQPGAERPAQEELQA</sequence>
<dbReference type="InterPro" id="IPR036390">
    <property type="entry name" value="WH_DNA-bd_sf"/>
</dbReference>
<accession>A0ABV5UZJ2</accession>
<comment type="caution">
    <text evidence="2">The sequence shown here is derived from an EMBL/GenBank/DDBJ whole genome shotgun (WGS) entry which is preliminary data.</text>
</comment>
<dbReference type="SMART" id="SM00347">
    <property type="entry name" value="HTH_MARR"/>
    <property type="match status" value="1"/>
</dbReference>
<dbReference type="InterPro" id="IPR036388">
    <property type="entry name" value="WH-like_DNA-bd_sf"/>
</dbReference>
<dbReference type="Pfam" id="PF12802">
    <property type="entry name" value="MarR_2"/>
    <property type="match status" value="1"/>
</dbReference>
<evidence type="ECO:0000313" key="2">
    <source>
        <dbReference type="EMBL" id="MFB9730973.1"/>
    </source>
</evidence>
<dbReference type="PANTHER" id="PTHR33164:SF99">
    <property type="entry name" value="MARR FAMILY REGULATORY PROTEIN"/>
    <property type="match status" value="1"/>
</dbReference>
<keyword evidence="3" id="KW-1185">Reference proteome</keyword>
<dbReference type="InterPro" id="IPR039422">
    <property type="entry name" value="MarR/SlyA-like"/>
</dbReference>
<protein>
    <submittedName>
        <fullName evidence="2">MarR family winged helix-turn-helix transcriptional regulator</fullName>
    </submittedName>
</protein>